<name>A0A117NHQ1_PICGL</name>
<dbReference type="AlphaFoldDB" id="A0A117NHQ1"/>
<sequence>MNWKSETVNGWSTSGSQIVLVERMPRELENPHVGPSELRLM</sequence>
<evidence type="ECO:0000313" key="1">
    <source>
        <dbReference type="EMBL" id="KUM48728.1"/>
    </source>
</evidence>
<reference evidence="1" key="1">
    <citation type="journal article" date="2015" name="Genome Biol. Evol.">
        <title>Organellar Genomes of White Spruce (Picea glauca): Assembly and Annotation.</title>
        <authorList>
            <person name="Jackman S.D."/>
            <person name="Warren R.L."/>
            <person name="Gibb E.A."/>
            <person name="Vandervalk B.P."/>
            <person name="Mohamadi H."/>
            <person name="Chu J."/>
            <person name="Raymond A."/>
            <person name="Pleasance S."/>
            <person name="Coope R."/>
            <person name="Wildung M.R."/>
            <person name="Ritland C.E."/>
            <person name="Bousquet J."/>
            <person name="Jones S.J."/>
            <person name="Bohlmann J."/>
            <person name="Birol I."/>
        </authorList>
    </citation>
    <scope>NUCLEOTIDE SEQUENCE [LARGE SCALE GENOMIC DNA]</scope>
    <source>
        <tissue evidence="1">Flushing bud</tissue>
    </source>
</reference>
<proteinExistence type="predicted"/>
<protein>
    <submittedName>
        <fullName evidence="1">Uncharacterized protein</fullName>
    </submittedName>
</protein>
<accession>A0A117NHQ1</accession>
<organism evidence="1">
    <name type="scientific">Picea glauca</name>
    <name type="common">White spruce</name>
    <name type="synonym">Pinus glauca</name>
    <dbReference type="NCBI Taxonomy" id="3330"/>
    <lineage>
        <taxon>Eukaryota</taxon>
        <taxon>Viridiplantae</taxon>
        <taxon>Streptophyta</taxon>
        <taxon>Embryophyta</taxon>
        <taxon>Tracheophyta</taxon>
        <taxon>Spermatophyta</taxon>
        <taxon>Pinopsida</taxon>
        <taxon>Pinidae</taxon>
        <taxon>Conifers I</taxon>
        <taxon>Pinales</taxon>
        <taxon>Pinaceae</taxon>
        <taxon>Picea</taxon>
    </lineage>
</organism>
<geneLocation type="mitochondrion" evidence="1"/>
<comment type="caution">
    <text evidence="1">The sequence shown here is derived from an EMBL/GenBank/DDBJ whole genome shotgun (WGS) entry which is preliminary data.</text>
</comment>
<keyword evidence="1" id="KW-0496">Mitochondrion</keyword>
<gene>
    <name evidence="1" type="ORF">ABT39_MTgene4743</name>
</gene>
<dbReference type="EMBL" id="LKAM01000005">
    <property type="protein sequence ID" value="KUM48728.1"/>
    <property type="molecule type" value="Genomic_DNA"/>
</dbReference>